<dbReference type="PANTHER" id="PTHR31299:SF0">
    <property type="entry name" value="ESTERASE, PUTATIVE (AFU_ORTHOLOGUE AFUA_1G05850)-RELATED"/>
    <property type="match status" value="1"/>
</dbReference>
<name>A0A1G9PR05_9BACT</name>
<dbReference type="PIRSF" id="PIRSF036794">
    <property type="entry name" value="UCP_erythr_ester"/>
    <property type="match status" value="1"/>
</dbReference>
<dbReference type="Gene3D" id="1.20.1440.30">
    <property type="entry name" value="Biosynthetic Protein domain"/>
    <property type="match status" value="1"/>
</dbReference>
<dbReference type="RefSeq" id="WP_082048021.1">
    <property type="nucleotide sequence ID" value="NZ_FNGU01000003.1"/>
</dbReference>
<dbReference type="Proteomes" id="UP000182146">
    <property type="component" value="Unassembled WGS sequence"/>
</dbReference>
<dbReference type="EMBL" id="FNGU01000003">
    <property type="protein sequence ID" value="SDM01282.1"/>
    <property type="molecule type" value="Genomic_DNA"/>
</dbReference>
<protein>
    <submittedName>
        <fullName evidence="2">Erythromycin esterase homolog</fullName>
    </submittedName>
</protein>
<proteinExistence type="predicted"/>
<dbReference type="GO" id="GO:0046677">
    <property type="term" value="P:response to antibiotic"/>
    <property type="evidence" value="ECO:0007669"/>
    <property type="project" value="InterPro"/>
</dbReference>
<feature type="chain" id="PRO_5010263379" evidence="1">
    <location>
        <begin position="23"/>
        <end position="439"/>
    </location>
</feature>
<keyword evidence="1" id="KW-0732">Signal</keyword>
<dbReference type="PANTHER" id="PTHR31299">
    <property type="entry name" value="ESTERASE, PUTATIVE (AFU_ORTHOLOGUE AFUA_1G05850)-RELATED"/>
    <property type="match status" value="1"/>
</dbReference>
<dbReference type="Gene3D" id="3.30.1870.10">
    <property type="entry name" value="EreA-like, domain 2"/>
    <property type="match status" value="1"/>
</dbReference>
<dbReference type="OrthoDB" id="9810066at2"/>
<feature type="signal peptide" evidence="1">
    <location>
        <begin position="1"/>
        <end position="22"/>
    </location>
</feature>
<dbReference type="AlphaFoldDB" id="A0A1G9PR05"/>
<dbReference type="STRING" id="392333.SAMN05660860_01682"/>
<dbReference type="Pfam" id="PF05139">
    <property type="entry name" value="Erythro_esteras"/>
    <property type="match status" value="1"/>
</dbReference>
<dbReference type="SUPFAM" id="SSF159501">
    <property type="entry name" value="EreA/ChaN-like"/>
    <property type="match status" value="1"/>
</dbReference>
<dbReference type="InterPro" id="IPR014622">
    <property type="entry name" value="UCP036794_erythomycin"/>
</dbReference>
<organism evidence="2 3">
    <name type="scientific">Geoalkalibacter ferrihydriticus</name>
    <dbReference type="NCBI Taxonomy" id="392333"/>
    <lineage>
        <taxon>Bacteria</taxon>
        <taxon>Pseudomonadati</taxon>
        <taxon>Thermodesulfobacteriota</taxon>
        <taxon>Desulfuromonadia</taxon>
        <taxon>Desulfuromonadales</taxon>
        <taxon>Geoalkalibacteraceae</taxon>
        <taxon>Geoalkalibacter</taxon>
    </lineage>
</organism>
<accession>A0A1G9PR05</accession>
<gene>
    <name evidence="2" type="ORF">SAMN05660860_01682</name>
</gene>
<dbReference type="Gene3D" id="3.40.1660.10">
    <property type="entry name" value="EreA-like (biosynthetic domain)"/>
    <property type="match status" value="1"/>
</dbReference>
<sequence length="439" mass="49313">MRCSVLFTTILLLLFCLSIAQAKDQTPVELLRAQAIPIKSADDLDSLVRSAKDRSLVLLGEASHGTSEFYTWRAALSRRLIEESGFRFIAVEGDWASIYKLNQYVRGRTAEGESARCIMESFNRWPTWMWANRETAELIEWLRAYNAERPTKEQVGFYGIDVYGPESSMGKVLELMKDALPALADEARAAYACLGPFGEDFSHYARSVARGGRSCEVEARHVLGMIRAARGNLVDEDRDAYFNLKQNALVVKNAERHYRAMPAQGPASWNHRVDHFYFTVERLLAHYGAGARGIVWAHNTHIGDARATAMAQQGQRNIGQIARQRLGAEQVLAVGFGTHRGSVMAGLSWGAEPQVMAVPPAREGSFEDLLHRTEKSRLLLLFSDPQDFTALLEPLGHRAIGVVYDPRRERIANYVPTLVPLRYDAFIYLEETRALQPLQ</sequence>
<evidence type="ECO:0000256" key="1">
    <source>
        <dbReference type="SAM" id="SignalP"/>
    </source>
</evidence>
<dbReference type="CDD" id="cd14728">
    <property type="entry name" value="Ere-like"/>
    <property type="match status" value="1"/>
</dbReference>
<evidence type="ECO:0000313" key="2">
    <source>
        <dbReference type="EMBL" id="SDM01282.1"/>
    </source>
</evidence>
<dbReference type="InterPro" id="IPR052036">
    <property type="entry name" value="Hydrolase/PRTase-associated"/>
</dbReference>
<reference evidence="2 3" key="1">
    <citation type="submission" date="2016-10" db="EMBL/GenBank/DDBJ databases">
        <authorList>
            <person name="de Groot N.N."/>
        </authorList>
    </citation>
    <scope>NUCLEOTIDE SEQUENCE [LARGE SCALE GENOMIC DNA]</scope>
    <source>
        <strain evidence="2 3">DSM 17813</strain>
    </source>
</reference>
<evidence type="ECO:0000313" key="3">
    <source>
        <dbReference type="Proteomes" id="UP000182146"/>
    </source>
</evidence>
<dbReference type="InterPro" id="IPR007815">
    <property type="entry name" value="Emycin_Estase"/>
</dbReference>